<comment type="similarity">
    <text evidence="2 14">Belongs to the ANKZF1/VMS1 family.</text>
</comment>
<evidence type="ECO:0000256" key="12">
    <source>
        <dbReference type="ARBA" id="ARBA00023054"/>
    </source>
</evidence>
<feature type="compositionally biased region" description="Basic and acidic residues" evidence="15">
    <location>
        <begin position="101"/>
        <end position="118"/>
    </location>
</feature>
<feature type="compositionally biased region" description="Polar residues" evidence="15">
    <location>
        <begin position="665"/>
        <end position="674"/>
    </location>
</feature>
<evidence type="ECO:0000256" key="5">
    <source>
        <dbReference type="ARBA" id="ARBA00022723"/>
    </source>
</evidence>
<dbReference type="PROSITE" id="PS50088">
    <property type="entry name" value="ANK_REPEAT"/>
    <property type="match status" value="1"/>
</dbReference>
<keyword evidence="18" id="KW-1185">Reference proteome</keyword>
<feature type="compositionally biased region" description="Acidic residues" evidence="15">
    <location>
        <begin position="417"/>
        <end position="432"/>
    </location>
</feature>
<feature type="domain" description="VLRF1" evidence="16">
    <location>
        <begin position="275"/>
        <end position="415"/>
    </location>
</feature>
<comment type="domain">
    <text evidence="14">The VLRF1 domain mediates binding to the 60S ribosomal subunit.</text>
</comment>
<dbReference type="Pfam" id="PF18826">
    <property type="entry name" value="bVLRF1"/>
    <property type="match status" value="1"/>
</dbReference>
<dbReference type="PROSITE" id="PS50297">
    <property type="entry name" value="ANK_REP_REGION"/>
    <property type="match status" value="1"/>
</dbReference>
<comment type="caution">
    <text evidence="17">The sequence shown here is derived from an EMBL/GenBank/DDBJ whole genome shotgun (WGS) entry which is preliminary data.</text>
</comment>
<feature type="active site" evidence="14">
    <location>
        <position position="318"/>
    </location>
</feature>
<dbReference type="AlphaFoldDB" id="A0AAV8H3G5"/>
<reference evidence="17" key="1">
    <citation type="submission" date="2022-08" db="EMBL/GenBank/DDBJ databases">
        <authorList>
            <person name="Marques A."/>
        </authorList>
    </citation>
    <scope>NUCLEOTIDE SEQUENCE</scope>
    <source>
        <strain evidence="17">RhyPub2mFocal</strain>
        <tissue evidence="17">Leaves</tissue>
    </source>
</reference>
<feature type="compositionally biased region" description="Polar residues" evidence="15">
    <location>
        <begin position="39"/>
        <end position="50"/>
    </location>
</feature>
<protein>
    <submittedName>
        <fullName evidence="17">Ankyrin repeat and zinc finger domain-containing protein 1</fullName>
    </submittedName>
</protein>
<keyword evidence="3 14" id="KW-0963">Cytoplasm</keyword>
<evidence type="ECO:0000256" key="3">
    <source>
        <dbReference type="ARBA" id="ARBA00022490"/>
    </source>
</evidence>
<keyword evidence="6" id="KW-0677">Repeat</keyword>
<dbReference type="InterPro" id="IPR047139">
    <property type="entry name" value="ANKZ1/VMS1"/>
</dbReference>
<keyword evidence="12" id="KW-0175">Coiled coil</keyword>
<proteinExistence type="inferred from homology"/>
<feature type="compositionally biased region" description="Polar residues" evidence="15">
    <location>
        <begin position="604"/>
        <end position="625"/>
    </location>
</feature>
<feature type="region of interest" description="Disordered" evidence="15">
    <location>
        <begin position="82"/>
        <end position="121"/>
    </location>
</feature>
<evidence type="ECO:0000256" key="6">
    <source>
        <dbReference type="ARBA" id="ARBA00022737"/>
    </source>
</evidence>
<feature type="repeat" description="ANK" evidence="13">
    <location>
        <begin position="482"/>
        <end position="514"/>
    </location>
</feature>
<feature type="compositionally biased region" description="Basic and acidic residues" evidence="15">
    <location>
        <begin position="433"/>
        <end position="454"/>
    </location>
</feature>
<evidence type="ECO:0000256" key="9">
    <source>
        <dbReference type="ARBA" id="ARBA00022801"/>
    </source>
</evidence>
<evidence type="ECO:0000256" key="7">
    <source>
        <dbReference type="ARBA" id="ARBA00022759"/>
    </source>
</evidence>
<evidence type="ECO:0000256" key="1">
    <source>
        <dbReference type="ARBA" id="ARBA00004496"/>
    </source>
</evidence>
<evidence type="ECO:0000259" key="16">
    <source>
        <dbReference type="PROSITE" id="PS52044"/>
    </source>
</evidence>
<dbReference type="Gene3D" id="1.25.40.20">
    <property type="entry name" value="Ankyrin repeat-containing domain"/>
    <property type="match status" value="1"/>
</dbReference>
<keyword evidence="9 14" id="KW-0378">Hydrolase</keyword>
<feature type="region of interest" description="Disordered" evidence="15">
    <location>
        <begin position="31"/>
        <end position="58"/>
    </location>
</feature>
<comment type="subcellular location">
    <subcellularLocation>
        <location evidence="1">Cytoplasm</location>
    </subcellularLocation>
</comment>
<keyword evidence="11 13" id="KW-0040">ANK repeat</keyword>
<feature type="compositionally biased region" description="Basic and acidic residues" evidence="15">
    <location>
        <begin position="637"/>
        <end position="659"/>
    </location>
</feature>
<accession>A0AAV8H3G5</accession>
<keyword evidence="10" id="KW-0862">Zinc</keyword>
<evidence type="ECO:0000256" key="14">
    <source>
        <dbReference type="PROSITE-ProRule" id="PRU01389"/>
    </source>
</evidence>
<dbReference type="Proteomes" id="UP001140206">
    <property type="component" value="Chromosome 1"/>
</dbReference>
<dbReference type="InterPro" id="IPR041175">
    <property type="entry name" value="VLRF1/Vms1"/>
</dbReference>
<dbReference type="PANTHER" id="PTHR16036">
    <property type="entry name" value="ANKYRIN REPEAT AND ZINC FINGER DOMAIN-CONTAINING PROTEIN 1"/>
    <property type="match status" value="1"/>
</dbReference>
<dbReference type="GO" id="GO:0016787">
    <property type="term" value="F:hydrolase activity"/>
    <property type="evidence" value="ECO:0007669"/>
    <property type="project" value="UniProtKB-KW"/>
</dbReference>
<dbReference type="InterPro" id="IPR036770">
    <property type="entry name" value="Ankyrin_rpt-contain_sf"/>
</dbReference>
<feature type="region of interest" description="Disordered" evidence="15">
    <location>
        <begin position="417"/>
        <end position="480"/>
    </location>
</feature>
<dbReference type="GO" id="GO:0004519">
    <property type="term" value="F:endonuclease activity"/>
    <property type="evidence" value="ECO:0007669"/>
    <property type="project" value="UniProtKB-KW"/>
</dbReference>
<keyword evidence="4 14" id="KW-0540">Nuclease</keyword>
<evidence type="ECO:0000256" key="10">
    <source>
        <dbReference type="ARBA" id="ARBA00022833"/>
    </source>
</evidence>
<sequence length="723" mass="81115">MMERKENTTDSPGSQAQVVKQIVYGALSFPPHSRLPALNRSQMATAAETSQPEKKPLSLFDLPSDFFDSSFLLFSNSSSSHPSIPSPSLPAAPGDTQNRAAAERDDSRSSESKGKEPSTSRWTCNTCRAEFESLIDQRFHFKSDIHRLNVKLTSAGKKCVKEEDLQGLDTENDSFFEMLEVSSISGSEDESEEEESVRDQRLARKNRDLFKQKLYFRLNSGDAVSVWRCLLLNESEEISQSSDDKGTEQSEVTNKIGQNELISRLKQLISEPRDKTCIRIVLLARGGHFAGCVFDGKSILAHKTFHRYVVRAKAGKKQSSKDASGKIAHSAGSSIRRHNEAALRREVQDLVLSWKPYFDTCKCILIHAPSRNRQLFDGEKIQPILQGCTVRNIPLTVRRPTFKEAKRVYNHLSEVNFETEQDPVSPEDDERVSEEPKEKKEREKLEITGNEIREPCSVSSSGEDCPSDSDITTDQTSQLPVNETTPLHLAAKSNDAASTLELLEQGLNPCIKDERGKTPYMLATDKEVRNTFRRFMALNIDKWDWHAANVPSALTKEMEESQAAKQAEKDAKKKARAKELKKLKKAKEKEKEKAKAQASASQKGSTEVSKGQPSCPVPSTKQKQPLNPWKPPGLLSEEERQRQLAEEREKRAAAAERRLAALKLQGTSQTTTPSRSDHSNPESDASCSYCHSSLAGKIPFHRYNYKYCSPTCMHVHGEMLQDR</sequence>
<dbReference type="GO" id="GO:0008270">
    <property type="term" value="F:zinc ion binding"/>
    <property type="evidence" value="ECO:0007669"/>
    <property type="project" value="UniProtKB-KW"/>
</dbReference>
<feature type="compositionally biased region" description="Polar residues" evidence="15">
    <location>
        <begin position="469"/>
        <end position="480"/>
    </location>
</feature>
<evidence type="ECO:0000256" key="15">
    <source>
        <dbReference type="SAM" id="MobiDB-lite"/>
    </source>
</evidence>
<organism evidence="17 18">
    <name type="scientific">Rhynchospora pubera</name>
    <dbReference type="NCBI Taxonomy" id="906938"/>
    <lineage>
        <taxon>Eukaryota</taxon>
        <taxon>Viridiplantae</taxon>
        <taxon>Streptophyta</taxon>
        <taxon>Embryophyta</taxon>
        <taxon>Tracheophyta</taxon>
        <taxon>Spermatophyta</taxon>
        <taxon>Magnoliopsida</taxon>
        <taxon>Liliopsida</taxon>
        <taxon>Poales</taxon>
        <taxon>Cyperaceae</taxon>
        <taxon>Cyperoideae</taxon>
        <taxon>Rhynchosporeae</taxon>
        <taxon>Rhynchospora</taxon>
    </lineage>
</organism>
<dbReference type="SUPFAM" id="SSF48403">
    <property type="entry name" value="Ankyrin repeat"/>
    <property type="match status" value="1"/>
</dbReference>
<feature type="compositionally biased region" description="Basic residues" evidence="15">
    <location>
        <begin position="572"/>
        <end position="586"/>
    </location>
</feature>
<dbReference type="PROSITE" id="PS52044">
    <property type="entry name" value="VLRF1"/>
    <property type="match status" value="1"/>
</dbReference>
<dbReference type="GO" id="GO:0005737">
    <property type="term" value="C:cytoplasm"/>
    <property type="evidence" value="ECO:0007669"/>
    <property type="project" value="UniProtKB-SubCell"/>
</dbReference>
<keyword evidence="5" id="KW-0479">Metal-binding</keyword>
<evidence type="ECO:0000256" key="13">
    <source>
        <dbReference type="PROSITE-ProRule" id="PRU00023"/>
    </source>
</evidence>
<dbReference type="EMBL" id="JAMFTS010000001">
    <property type="protein sequence ID" value="KAJ4811889.1"/>
    <property type="molecule type" value="Genomic_DNA"/>
</dbReference>
<dbReference type="PANTHER" id="PTHR16036:SF2">
    <property type="entry name" value="TRNA ENDONUCLEASE ANKZF1"/>
    <property type="match status" value="1"/>
</dbReference>
<name>A0AAV8H3G5_9POAL</name>
<evidence type="ECO:0000313" key="18">
    <source>
        <dbReference type="Proteomes" id="UP001140206"/>
    </source>
</evidence>
<feature type="region of interest" description="Disordered" evidence="15">
    <location>
        <begin position="556"/>
        <end position="686"/>
    </location>
</feature>
<evidence type="ECO:0000256" key="2">
    <source>
        <dbReference type="ARBA" id="ARBA00009262"/>
    </source>
</evidence>
<dbReference type="InterPro" id="IPR002110">
    <property type="entry name" value="Ankyrin_rpt"/>
</dbReference>
<keyword evidence="8" id="KW-0863">Zinc-finger</keyword>
<evidence type="ECO:0000256" key="11">
    <source>
        <dbReference type="ARBA" id="ARBA00023043"/>
    </source>
</evidence>
<evidence type="ECO:0000256" key="4">
    <source>
        <dbReference type="ARBA" id="ARBA00022722"/>
    </source>
</evidence>
<keyword evidence="7 14" id="KW-0255">Endonuclease</keyword>
<gene>
    <name evidence="17" type="ORF">LUZ62_024455</name>
</gene>
<dbReference type="InterPro" id="IPR041540">
    <property type="entry name" value="VATC"/>
</dbReference>
<evidence type="ECO:0000256" key="8">
    <source>
        <dbReference type="ARBA" id="ARBA00022771"/>
    </source>
</evidence>
<evidence type="ECO:0000313" key="17">
    <source>
        <dbReference type="EMBL" id="KAJ4811889.1"/>
    </source>
</evidence>
<dbReference type="GO" id="GO:0036503">
    <property type="term" value="P:ERAD pathway"/>
    <property type="evidence" value="ECO:0007669"/>
    <property type="project" value="TreeGrafter"/>
</dbReference>
<dbReference type="Pfam" id="PF18716">
    <property type="entry name" value="VATC"/>
    <property type="match status" value="1"/>
</dbReference>